<evidence type="ECO:0000313" key="2">
    <source>
        <dbReference type="Proteomes" id="UP001244443"/>
    </source>
</evidence>
<protein>
    <submittedName>
        <fullName evidence="1">Uncharacterized protein</fullName>
    </submittedName>
</protein>
<dbReference type="EMBL" id="CP129970">
    <property type="protein sequence ID" value="WMN06929.1"/>
    <property type="molecule type" value="Genomic_DNA"/>
</dbReference>
<evidence type="ECO:0000313" key="1">
    <source>
        <dbReference type="EMBL" id="WMN06929.1"/>
    </source>
</evidence>
<sequence length="68" mass="8013">MNYYGNLALKLNAILATEKEEDLPWYSFKNFNNCFCIVFSLCCYVKEIEDPYRTEANDLLSIELSIKF</sequence>
<accession>A0AA51N6M6</accession>
<gene>
    <name evidence="1" type="ORF">QYS48_34310</name>
</gene>
<dbReference type="RefSeq" id="WP_308356920.1">
    <property type="nucleotide sequence ID" value="NZ_CP129970.2"/>
</dbReference>
<dbReference type="AlphaFoldDB" id="A0AA51N6M6"/>
<reference evidence="1" key="1">
    <citation type="submission" date="2023-08" db="EMBL/GenBank/DDBJ databases">
        <title>Comparative genomics and taxonomic characterization of three novel marine species of genus Marivirga.</title>
        <authorList>
            <person name="Muhammad N."/>
            <person name="Kim S.-G."/>
        </authorList>
    </citation>
    <scope>NUCLEOTIDE SEQUENCE [LARGE SCALE GENOMIC DNA]</scope>
    <source>
        <strain evidence="1">ABR2-2</strain>
    </source>
</reference>
<keyword evidence="2" id="KW-1185">Reference proteome</keyword>
<proteinExistence type="predicted"/>
<dbReference type="Proteomes" id="UP001244443">
    <property type="component" value="Chromosome"/>
</dbReference>
<name>A0AA51N6M6_9BACT</name>
<organism evidence="1 2">
    <name type="scientific">Marivirga arenosa</name>
    <dbReference type="NCBI Taxonomy" id="3059076"/>
    <lineage>
        <taxon>Bacteria</taxon>
        <taxon>Pseudomonadati</taxon>
        <taxon>Bacteroidota</taxon>
        <taxon>Cytophagia</taxon>
        <taxon>Cytophagales</taxon>
        <taxon>Marivirgaceae</taxon>
        <taxon>Marivirga</taxon>
    </lineage>
</organism>